<name>A0A9Q3JBB4_9BASI</name>
<gene>
    <name evidence="1" type="ORF">O181_099628</name>
</gene>
<protein>
    <submittedName>
        <fullName evidence="1">Uncharacterized protein</fullName>
    </submittedName>
</protein>
<evidence type="ECO:0000313" key="1">
    <source>
        <dbReference type="EMBL" id="MBW0559913.1"/>
    </source>
</evidence>
<organism evidence="1 2">
    <name type="scientific">Austropuccinia psidii MF-1</name>
    <dbReference type="NCBI Taxonomy" id="1389203"/>
    <lineage>
        <taxon>Eukaryota</taxon>
        <taxon>Fungi</taxon>
        <taxon>Dikarya</taxon>
        <taxon>Basidiomycota</taxon>
        <taxon>Pucciniomycotina</taxon>
        <taxon>Pucciniomycetes</taxon>
        <taxon>Pucciniales</taxon>
        <taxon>Sphaerophragmiaceae</taxon>
        <taxon>Austropuccinia</taxon>
    </lineage>
</organism>
<accession>A0A9Q3JBB4</accession>
<proteinExistence type="predicted"/>
<dbReference type="AlphaFoldDB" id="A0A9Q3JBB4"/>
<keyword evidence="2" id="KW-1185">Reference proteome</keyword>
<dbReference type="Proteomes" id="UP000765509">
    <property type="component" value="Unassembled WGS sequence"/>
</dbReference>
<comment type="caution">
    <text evidence="1">The sequence shown here is derived from an EMBL/GenBank/DDBJ whole genome shotgun (WGS) entry which is preliminary data.</text>
</comment>
<reference evidence="1" key="1">
    <citation type="submission" date="2021-03" db="EMBL/GenBank/DDBJ databases">
        <title>Draft genome sequence of rust myrtle Austropuccinia psidii MF-1, a brazilian biotype.</title>
        <authorList>
            <person name="Quecine M.C."/>
            <person name="Pachon D.M.R."/>
            <person name="Bonatelli M.L."/>
            <person name="Correr F.H."/>
            <person name="Franceschini L.M."/>
            <person name="Leite T.F."/>
            <person name="Margarido G.R.A."/>
            <person name="Almeida C.A."/>
            <person name="Ferrarezi J.A."/>
            <person name="Labate C.A."/>
        </authorList>
    </citation>
    <scope>NUCLEOTIDE SEQUENCE</scope>
    <source>
        <strain evidence="1">MF-1</strain>
    </source>
</reference>
<dbReference type="OrthoDB" id="2790258at2759"/>
<sequence>MAQESQDSTKSFAAKTQLIGCMTHTLHLSAQDGLEALSKGPSTHENQDIVKMGPMSISTLINPPDGLQLNYNLIISRIVTGTLGQKTRVAWHSAIRELTWKTPKG</sequence>
<dbReference type="EMBL" id="AVOT02068831">
    <property type="protein sequence ID" value="MBW0559913.1"/>
    <property type="molecule type" value="Genomic_DNA"/>
</dbReference>
<evidence type="ECO:0000313" key="2">
    <source>
        <dbReference type="Proteomes" id="UP000765509"/>
    </source>
</evidence>